<accession>A0A9J7ALI6</accession>
<evidence type="ECO:0000256" key="1">
    <source>
        <dbReference type="ARBA" id="ARBA00001966"/>
    </source>
</evidence>
<dbReference type="KEGG" id="naci:NUH88_11390"/>
<dbReference type="Gene3D" id="3.40.50.12160">
    <property type="entry name" value="Methylthiotransferase, N-terminal domain"/>
    <property type="match status" value="1"/>
</dbReference>
<keyword evidence="16" id="KW-1185">Reference proteome</keyword>
<dbReference type="AlphaFoldDB" id="A0A9J7ALI6"/>
<dbReference type="GO" id="GO:0035598">
    <property type="term" value="F:tRNA (N(6)-L-threonylcarbamoyladenosine(37)-C(2))-methylthiotransferase activity"/>
    <property type="evidence" value="ECO:0007669"/>
    <property type="project" value="UniProtKB-EC"/>
</dbReference>
<proteinExistence type="predicted"/>
<dbReference type="PROSITE" id="PS01278">
    <property type="entry name" value="MTTASE_RADICAL"/>
    <property type="match status" value="1"/>
</dbReference>
<name>A0A9J7ALI6_9PROT</name>
<dbReference type="InterPro" id="IPR005839">
    <property type="entry name" value="Methylthiotransferase"/>
</dbReference>
<dbReference type="Pfam" id="PF04055">
    <property type="entry name" value="Radical_SAM"/>
    <property type="match status" value="1"/>
</dbReference>
<dbReference type="InterPro" id="IPR013848">
    <property type="entry name" value="Methylthiotransferase_N"/>
</dbReference>
<reference evidence="15" key="1">
    <citation type="submission" date="2022-08" db="EMBL/GenBank/DDBJ databases">
        <title>Nisaea acidiphila sp. nov., isolated from a marine algal debris and emended description of the genus Nisaea Urios et al. 2008.</title>
        <authorList>
            <person name="Kwon K."/>
        </authorList>
    </citation>
    <scope>NUCLEOTIDE SEQUENCE</scope>
    <source>
        <strain evidence="15">MEBiC11861</strain>
    </source>
</reference>
<feature type="domain" description="TRAM" evidence="12">
    <location>
        <begin position="371"/>
        <end position="425"/>
    </location>
</feature>
<dbReference type="RefSeq" id="WP_257766530.1">
    <property type="nucleotide sequence ID" value="NZ_CP102480.1"/>
</dbReference>
<evidence type="ECO:0000256" key="2">
    <source>
        <dbReference type="ARBA" id="ARBA00002399"/>
    </source>
</evidence>
<comment type="function">
    <text evidence="2">Catalyzes the methylthiolation of N6-threonylcarbamoyladenosine (t(6)A), leading to the formation of 2-methylthio-N6-threonylcarbamoyladenosine (ms(2)t(6)A) at position 37 in tRNAs that read codons beginning with adenine.</text>
</comment>
<keyword evidence="7" id="KW-0479">Metal-binding</keyword>
<gene>
    <name evidence="15" type="primary">mtaB</name>
    <name evidence="15" type="ORF">NUH88_11390</name>
</gene>
<dbReference type="SUPFAM" id="SSF102114">
    <property type="entry name" value="Radical SAM enzymes"/>
    <property type="match status" value="1"/>
</dbReference>
<dbReference type="GO" id="GO:0046872">
    <property type="term" value="F:metal ion binding"/>
    <property type="evidence" value="ECO:0007669"/>
    <property type="project" value="UniProtKB-KW"/>
</dbReference>
<dbReference type="SFLD" id="SFLDG01082">
    <property type="entry name" value="B12-binding_domain_containing"/>
    <property type="match status" value="1"/>
</dbReference>
<dbReference type="PROSITE" id="PS50926">
    <property type="entry name" value="TRAM"/>
    <property type="match status" value="1"/>
</dbReference>
<dbReference type="EC" id="2.8.4.5" evidence="3"/>
<dbReference type="PROSITE" id="PS51918">
    <property type="entry name" value="RADICAL_SAM"/>
    <property type="match status" value="1"/>
</dbReference>
<comment type="catalytic activity">
    <reaction evidence="11">
        <text>N(6)-L-threonylcarbamoyladenosine(37) in tRNA + (sulfur carrier)-SH + AH2 + 2 S-adenosyl-L-methionine = 2-methylsulfanyl-N(6)-L-threonylcarbamoyladenosine(37) in tRNA + (sulfur carrier)-H + 5'-deoxyadenosine + L-methionine + A + S-adenosyl-L-homocysteine + 2 H(+)</text>
        <dbReference type="Rhea" id="RHEA:37075"/>
        <dbReference type="Rhea" id="RHEA-COMP:10163"/>
        <dbReference type="Rhea" id="RHEA-COMP:11092"/>
        <dbReference type="Rhea" id="RHEA-COMP:14737"/>
        <dbReference type="Rhea" id="RHEA-COMP:14739"/>
        <dbReference type="ChEBI" id="CHEBI:13193"/>
        <dbReference type="ChEBI" id="CHEBI:15378"/>
        <dbReference type="ChEBI" id="CHEBI:17319"/>
        <dbReference type="ChEBI" id="CHEBI:17499"/>
        <dbReference type="ChEBI" id="CHEBI:29917"/>
        <dbReference type="ChEBI" id="CHEBI:57844"/>
        <dbReference type="ChEBI" id="CHEBI:57856"/>
        <dbReference type="ChEBI" id="CHEBI:59789"/>
        <dbReference type="ChEBI" id="CHEBI:64428"/>
        <dbReference type="ChEBI" id="CHEBI:74418"/>
        <dbReference type="ChEBI" id="CHEBI:74420"/>
        <dbReference type="EC" id="2.8.4.5"/>
    </reaction>
</comment>
<dbReference type="Proteomes" id="UP001060336">
    <property type="component" value="Chromosome"/>
</dbReference>
<organism evidence="15 16">
    <name type="scientific">Nisaea acidiphila</name>
    <dbReference type="NCBI Taxonomy" id="1862145"/>
    <lineage>
        <taxon>Bacteria</taxon>
        <taxon>Pseudomonadati</taxon>
        <taxon>Pseudomonadota</taxon>
        <taxon>Alphaproteobacteria</taxon>
        <taxon>Rhodospirillales</taxon>
        <taxon>Thalassobaculaceae</taxon>
        <taxon>Nisaea</taxon>
    </lineage>
</organism>
<evidence type="ECO:0000256" key="9">
    <source>
        <dbReference type="ARBA" id="ARBA00023014"/>
    </source>
</evidence>
<keyword evidence="9" id="KW-0411">Iron-sulfur</keyword>
<dbReference type="Pfam" id="PF00919">
    <property type="entry name" value="UPF0004"/>
    <property type="match status" value="1"/>
</dbReference>
<dbReference type="InterPro" id="IPR006467">
    <property type="entry name" value="MiaB-like_bact"/>
</dbReference>
<evidence type="ECO:0000256" key="7">
    <source>
        <dbReference type="ARBA" id="ARBA00022723"/>
    </source>
</evidence>
<feature type="domain" description="Radical SAM core" evidence="14">
    <location>
        <begin position="138"/>
        <end position="368"/>
    </location>
</feature>
<evidence type="ECO:0000313" key="16">
    <source>
        <dbReference type="Proteomes" id="UP001060336"/>
    </source>
</evidence>
<protein>
    <recommendedName>
        <fullName evidence="3">tRNA (N(6)-L-threonylcarbamoyladenosine(37)-C(2))-methylthiotransferase</fullName>
        <ecNumber evidence="3">2.8.4.5</ecNumber>
    </recommendedName>
    <alternativeName>
        <fullName evidence="10">tRNA-t(6)A37 methylthiotransferase</fullName>
    </alternativeName>
</protein>
<dbReference type="SMART" id="SM00729">
    <property type="entry name" value="Elp3"/>
    <property type="match status" value="1"/>
</dbReference>
<sequence length="429" mass="47025">MNETDDNTDGRTTGRPVETFGCRLNAYESEVIRDHLARAGREDVVVINTCAVTREAERQARQAIRKARRANPAAEIVVTGCAAQIDPAAYAAMEEVDRVVGNEEKLKAETWNAPGEARILVNDIMSVKETASHLVAGLEGRARAFVQVQQGCDHRCTFCIIPFGRGNSRSVPMGEIVRQIRELVANGYREIVLTGVDITSYGADLPGKPELGQMVRRLLALVPELPRLRLSSIDAVEIDDDLLQLVRNEPRLMPHLHVSLQAGDDMILKRMKRRHNRSDIITFCREMRAARPDIAFGADIIAGFPTESEEMFANSLALVEECGLSYLHVFPYSARPGTPAAKMPQVPGPLRKERAAMLRAAGERSLARFLDGLSGSLQSVLVEKPDLGRAENFAPVRLEGGVPGEIVPVRITGSDGTHLIGQIERKSAA</sequence>
<evidence type="ECO:0000256" key="6">
    <source>
        <dbReference type="ARBA" id="ARBA00022691"/>
    </source>
</evidence>
<evidence type="ECO:0000256" key="3">
    <source>
        <dbReference type="ARBA" id="ARBA00013273"/>
    </source>
</evidence>
<keyword evidence="4" id="KW-0004">4Fe-4S</keyword>
<dbReference type="InterPro" id="IPR006638">
    <property type="entry name" value="Elp3/MiaA/NifB-like_rSAM"/>
</dbReference>
<dbReference type="PROSITE" id="PS51449">
    <property type="entry name" value="MTTASE_N"/>
    <property type="match status" value="1"/>
</dbReference>
<dbReference type="InterPro" id="IPR038135">
    <property type="entry name" value="Methylthiotransferase_N_sf"/>
</dbReference>
<evidence type="ECO:0000259" key="14">
    <source>
        <dbReference type="PROSITE" id="PS51918"/>
    </source>
</evidence>
<evidence type="ECO:0000256" key="11">
    <source>
        <dbReference type="ARBA" id="ARBA00051661"/>
    </source>
</evidence>
<dbReference type="InterPro" id="IPR002792">
    <property type="entry name" value="TRAM_dom"/>
</dbReference>
<dbReference type="SFLD" id="SFLDS00029">
    <property type="entry name" value="Radical_SAM"/>
    <property type="match status" value="1"/>
</dbReference>
<dbReference type="InterPro" id="IPR023404">
    <property type="entry name" value="rSAM_horseshoe"/>
</dbReference>
<feature type="domain" description="MTTase N-terminal" evidence="13">
    <location>
        <begin position="13"/>
        <end position="116"/>
    </location>
</feature>
<dbReference type="CDD" id="cd01335">
    <property type="entry name" value="Radical_SAM"/>
    <property type="match status" value="1"/>
</dbReference>
<dbReference type="NCBIfam" id="TIGR00089">
    <property type="entry name" value="MiaB/RimO family radical SAM methylthiotransferase"/>
    <property type="match status" value="1"/>
</dbReference>
<dbReference type="InterPro" id="IPR058240">
    <property type="entry name" value="rSAM_sf"/>
</dbReference>
<dbReference type="Gene3D" id="3.80.30.20">
    <property type="entry name" value="tm_1862 like domain"/>
    <property type="match status" value="1"/>
</dbReference>
<dbReference type="NCBIfam" id="TIGR01579">
    <property type="entry name" value="MiaB-like-C"/>
    <property type="match status" value="1"/>
</dbReference>
<keyword evidence="8" id="KW-0408">Iron</keyword>
<dbReference type="InterPro" id="IPR020612">
    <property type="entry name" value="Methylthiotransferase_CS"/>
</dbReference>
<dbReference type="SFLD" id="SFLDG01061">
    <property type="entry name" value="methylthiotransferase"/>
    <property type="match status" value="1"/>
</dbReference>
<dbReference type="PANTHER" id="PTHR11918:SF45">
    <property type="entry name" value="THREONYLCARBAMOYLADENOSINE TRNA METHYLTHIOTRANSFERASE"/>
    <property type="match status" value="1"/>
</dbReference>
<dbReference type="GO" id="GO:0051539">
    <property type="term" value="F:4 iron, 4 sulfur cluster binding"/>
    <property type="evidence" value="ECO:0007669"/>
    <property type="project" value="UniProtKB-KW"/>
</dbReference>
<evidence type="ECO:0000256" key="8">
    <source>
        <dbReference type="ARBA" id="ARBA00023004"/>
    </source>
</evidence>
<evidence type="ECO:0000259" key="13">
    <source>
        <dbReference type="PROSITE" id="PS51449"/>
    </source>
</evidence>
<evidence type="ECO:0000256" key="10">
    <source>
        <dbReference type="ARBA" id="ARBA00031213"/>
    </source>
</evidence>
<keyword evidence="5" id="KW-0808">Transferase</keyword>
<evidence type="ECO:0000256" key="5">
    <source>
        <dbReference type="ARBA" id="ARBA00022679"/>
    </source>
</evidence>
<comment type="cofactor">
    <cofactor evidence="1">
        <name>[4Fe-4S] cluster</name>
        <dbReference type="ChEBI" id="CHEBI:49883"/>
    </cofactor>
</comment>
<dbReference type="PANTHER" id="PTHR11918">
    <property type="entry name" value="RADICAL SAM PROTEINS"/>
    <property type="match status" value="1"/>
</dbReference>
<evidence type="ECO:0000259" key="12">
    <source>
        <dbReference type="PROSITE" id="PS50926"/>
    </source>
</evidence>
<dbReference type="InterPro" id="IPR007197">
    <property type="entry name" value="rSAM"/>
</dbReference>
<dbReference type="EMBL" id="CP102480">
    <property type="protein sequence ID" value="UUX48022.1"/>
    <property type="molecule type" value="Genomic_DNA"/>
</dbReference>
<keyword evidence="6" id="KW-0949">S-adenosyl-L-methionine</keyword>
<evidence type="ECO:0000256" key="4">
    <source>
        <dbReference type="ARBA" id="ARBA00022485"/>
    </source>
</evidence>
<evidence type="ECO:0000313" key="15">
    <source>
        <dbReference type="EMBL" id="UUX48022.1"/>
    </source>
</evidence>